<dbReference type="PANTHER" id="PTHR10030:SF37">
    <property type="entry name" value="ALPHA-L-FUCOSIDASE-RELATED"/>
    <property type="match status" value="1"/>
</dbReference>
<dbReference type="Gene3D" id="3.20.20.80">
    <property type="entry name" value="Glycosidases"/>
    <property type="match status" value="1"/>
</dbReference>
<sequence>MKKRYIALALLMSLISFQTRAQESVQSKEERMAWFKDAKLGIFIHWGIYAVNGIDESWSFHNGYISYEDYMKQLNGFTAKKYDPEYWAKLIKKSGAKYTVITTKHHDGVALWNTKQGDLNVVDKTPAKRDLITPFAKAVREEGLKLGLYYSLLDWSYPDYPNFLRNQKRYEEDEKRWDKFNKFNFGQLKELTAYNPDLYWFDGDWEQKAEKWKAKEIRELLFKETPTTIINSRLQGYGDYATPEQGVPVNKPKDKYWELCMTMNNSWGYQPNDTKYKSLNQVIRIFVDCISMGGNLLLDIGPKADGTIPEEQVDILKGLGKWTNKHAAAIYGTRAGIPFGHFNGYTALSKDKTILYLYVDNKPNGPLLIKGLKNKVNRAWVVGNGTKLKTDVVGKLYWSKVPGLLYIDLPEHVQDENVTVIALQLDGEVDLYSEAGQVIESN</sequence>
<accession>A0A8J6QEQ5</accession>
<protein>
    <recommendedName>
        <fullName evidence="3">alpha-L-fucosidase</fullName>
        <ecNumber evidence="3">3.2.1.51</ecNumber>
    </recommendedName>
</protein>
<dbReference type="Proteomes" id="UP000602057">
    <property type="component" value="Unassembled WGS sequence"/>
</dbReference>
<comment type="caution">
    <text evidence="10">The sequence shown here is derived from an EMBL/GenBank/DDBJ whole genome shotgun (WGS) entry which is preliminary data.</text>
</comment>
<comment type="similarity">
    <text evidence="2">Belongs to the glycosyl hydrolase 29 family.</text>
</comment>
<feature type="site" description="May be important for catalysis" evidence="7">
    <location>
        <position position="260"/>
    </location>
</feature>
<dbReference type="Pfam" id="PF01120">
    <property type="entry name" value="Alpha_L_fucos"/>
    <property type="match status" value="1"/>
</dbReference>
<evidence type="ECO:0000256" key="7">
    <source>
        <dbReference type="PIRSR" id="PIRSR001092-1"/>
    </source>
</evidence>
<dbReference type="AlphaFoldDB" id="A0A8J6QEQ5"/>
<keyword evidence="11" id="KW-1185">Reference proteome</keyword>
<dbReference type="InterPro" id="IPR016286">
    <property type="entry name" value="FUC_metazoa-typ"/>
</dbReference>
<dbReference type="PANTHER" id="PTHR10030">
    <property type="entry name" value="ALPHA-L-FUCOSIDASE"/>
    <property type="match status" value="1"/>
</dbReference>
<evidence type="ECO:0000256" key="5">
    <source>
        <dbReference type="ARBA" id="ARBA00022801"/>
    </source>
</evidence>
<organism evidence="10 11">
    <name type="scientific">Aestuariibaculum suncheonense</name>
    <dbReference type="NCBI Taxonomy" id="1028745"/>
    <lineage>
        <taxon>Bacteria</taxon>
        <taxon>Pseudomonadati</taxon>
        <taxon>Bacteroidota</taxon>
        <taxon>Flavobacteriia</taxon>
        <taxon>Flavobacteriales</taxon>
        <taxon>Flavobacteriaceae</taxon>
    </lineage>
</organism>
<evidence type="ECO:0000256" key="1">
    <source>
        <dbReference type="ARBA" id="ARBA00004071"/>
    </source>
</evidence>
<feature type="signal peptide" evidence="8">
    <location>
        <begin position="1"/>
        <end position="21"/>
    </location>
</feature>
<dbReference type="InterPro" id="IPR057739">
    <property type="entry name" value="Glyco_hydro_29_N"/>
</dbReference>
<evidence type="ECO:0000256" key="3">
    <source>
        <dbReference type="ARBA" id="ARBA00012662"/>
    </source>
</evidence>
<feature type="chain" id="PRO_5035299445" description="alpha-L-fucosidase" evidence="8">
    <location>
        <begin position="22"/>
        <end position="442"/>
    </location>
</feature>
<evidence type="ECO:0000256" key="4">
    <source>
        <dbReference type="ARBA" id="ARBA00022729"/>
    </source>
</evidence>
<name>A0A8J6QEQ5_9FLAO</name>
<dbReference type="EC" id="3.2.1.51" evidence="3"/>
<evidence type="ECO:0000256" key="8">
    <source>
        <dbReference type="SAM" id="SignalP"/>
    </source>
</evidence>
<evidence type="ECO:0000313" key="11">
    <source>
        <dbReference type="Proteomes" id="UP000602057"/>
    </source>
</evidence>
<dbReference type="EMBL" id="JACVXC010000003">
    <property type="protein sequence ID" value="MBD0835565.1"/>
    <property type="molecule type" value="Genomic_DNA"/>
</dbReference>
<dbReference type="RefSeq" id="WP_188216060.1">
    <property type="nucleotide sequence ID" value="NZ_BAABGH010000005.1"/>
</dbReference>
<dbReference type="PRINTS" id="PR00741">
    <property type="entry name" value="GLHYDRLASE29"/>
</dbReference>
<reference evidence="10" key="2">
    <citation type="submission" date="2020-09" db="EMBL/GenBank/DDBJ databases">
        <authorList>
            <person name="Wu Z."/>
        </authorList>
    </citation>
    <scope>NUCLEOTIDE SEQUENCE</scope>
    <source>
        <strain evidence="10">SC17</strain>
    </source>
</reference>
<dbReference type="GO" id="GO:0005764">
    <property type="term" value="C:lysosome"/>
    <property type="evidence" value="ECO:0007669"/>
    <property type="project" value="TreeGrafter"/>
</dbReference>
<dbReference type="GO" id="GO:0006004">
    <property type="term" value="P:fucose metabolic process"/>
    <property type="evidence" value="ECO:0007669"/>
    <property type="project" value="InterPro"/>
</dbReference>
<dbReference type="GO" id="GO:0004560">
    <property type="term" value="F:alpha-L-fucosidase activity"/>
    <property type="evidence" value="ECO:0007669"/>
    <property type="project" value="InterPro"/>
</dbReference>
<evidence type="ECO:0000256" key="2">
    <source>
        <dbReference type="ARBA" id="ARBA00007951"/>
    </source>
</evidence>
<dbReference type="SMART" id="SM00812">
    <property type="entry name" value="Alpha_L_fucos"/>
    <property type="match status" value="1"/>
</dbReference>
<evidence type="ECO:0000313" key="10">
    <source>
        <dbReference type="EMBL" id="MBD0835565.1"/>
    </source>
</evidence>
<dbReference type="SUPFAM" id="SSF51445">
    <property type="entry name" value="(Trans)glycosidases"/>
    <property type="match status" value="1"/>
</dbReference>
<comment type="function">
    <text evidence="1">Alpha-L-fucosidase is responsible for hydrolyzing the alpha-1,6-linked fucose joined to the reducing-end N-acetylglucosamine of the carbohydrate moieties of glycoproteins.</text>
</comment>
<dbReference type="GO" id="GO:0016139">
    <property type="term" value="P:glycoside catabolic process"/>
    <property type="evidence" value="ECO:0007669"/>
    <property type="project" value="TreeGrafter"/>
</dbReference>
<proteinExistence type="inferred from homology"/>
<evidence type="ECO:0000256" key="6">
    <source>
        <dbReference type="ARBA" id="ARBA00023295"/>
    </source>
</evidence>
<reference evidence="10" key="1">
    <citation type="journal article" date="2013" name="Int. J. Syst. Evol. Microbiol.">
        <title>Aestuariibaculum suncheonense gen. nov., sp. nov., a marine bacterium of the family Flavobacteriaceae isolated from a tidal flat and emended descriptions of the genera Gaetbulibacter and Tamlana.</title>
        <authorList>
            <person name="Jeong S.H."/>
            <person name="Park M.S."/>
            <person name="Jin H.M."/>
            <person name="Lee K."/>
            <person name="Park W."/>
            <person name="Jeon C.O."/>
        </authorList>
    </citation>
    <scope>NUCLEOTIDE SEQUENCE</scope>
    <source>
        <strain evidence="10">SC17</strain>
    </source>
</reference>
<keyword evidence="6" id="KW-0326">Glycosidase</keyword>
<dbReference type="InterPro" id="IPR017853">
    <property type="entry name" value="GH"/>
</dbReference>
<feature type="domain" description="Glycoside hydrolase family 29 N-terminal" evidence="9">
    <location>
        <begin position="21"/>
        <end position="326"/>
    </location>
</feature>
<evidence type="ECO:0000259" key="9">
    <source>
        <dbReference type="Pfam" id="PF01120"/>
    </source>
</evidence>
<keyword evidence="5" id="KW-0378">Hydrolase</keyword>
<keyword evidence="4 8" id="KW-0732">Signal</keyword>
<dbReference type="PIRSF" id="PIRSF001092">
    <property type="entry name" value="Alpha-L-fucosidase"/>
    <property type="match status" value="1"/>
</dbReference>
<dbReference type="InterPro" id="IPR000933">
    <property type="entry name" value="Glyco_hydro_29"/>
</dbReference>
<gene>
    <name evidence="10" type="ORF">ICJ84_08965</name>
</gene>